<protein>
    <submittedName>
        <fullName evidence="7">Cytochrome C oxidase subunit IV family protein</fullName>
    </submittedName>
</protein>
<feature type="transmembrane region" description="Helical" evidence="6">
    <location>
        <begin position="51"/>
        <end position="71"/>
    </location>
</feature>
<evidence type="ECO:0000256" key="1">
    <source>
        <dbReference type="ARBA" id="ARBA00004651"/>
    </source>
</evidence>
<evidence type="ECO:0000256" key="6">
    <source>
        <dbReference type="SAM" id="Phobius"/>
    </source>
</evidence>
<keyword evidence="5 6" id="KW-0472">Membrane</keyword>
<dbReference type="Pfam" id="PF03626">
    <property type="entry name" value="COX4_pro"/>
    <property type="match status" value="1"/>
</dbReference>
<evidence type="ECO:0000256" key="4">
    <source>
        <dbReference type="ARBA" id="ARBA00022989"/>
    </source>
</evidence>
<organism evidence="7 8">
    <name type="scientific">Luteolibacter ambystomatis</name>
    <dbReference type="NCBI Taxonomy" id="2824561"/>
    <lineage>
        <taxon>Bacteria</taxon>
        <taxon>Pseudomonadati</taxon>
        <taxon>Verrucomicrobiota</taxon>
        <taxon>Verrucomicrobiia</taxon>
        <taxon>Verrucomicrobiales</taxon>
        <taxon>Verrucomicrobiaceae</taxon>
        <taxon>Luteolibacter</taxon>
    </lineage>
</organism>
<dbReference type="AlphaFoldDB" id="A0A975G5T0"/>
<comment type="subcellular location">
    <subcellularLocation>
        <location evidence="1">Cell membrane</location>
        <topology evidence="1">Multi-pass membrane protein</topology>
    </subcellularLocation>
</comment>
<keyword evidence="4 6" id="KW-1133">Transmembrane helix</keyword>
<evidence type="ECO:0000256" key="5">
    <source>
        <dbReference type="ARBA" id="ARBA00023136"/>
    </source>
</evidence>
<evidence type="ECO:0000256" key="2">
    <source>
        <dbReference type="ARBA" id="ARBA00022475"/>
    </source>
</evidence>
<proteinExistence type="predicted"/>
<keyword evidence="8" id="KW-1185">Reference proteome</keyword>
<feature type="transmembrane region" description="Helical" evidence="6">
    <location>
        <begin position="78"/>
        <end position="101"/>
    </location>
</feature>
<evidence type="ECO:0000313" key="7">
    <source>
        <dbReference type="EMBL" id="QUE49857.1"/>
    </source>
</evidence>
<dbReference type="Proteomes" id="UP000676169">
    <property type="component" value="Chromosome"/>
</dbReference>
<evidence type="ECO:0000313" key="8">
    <source>
        <dbReference type="Proteomes" id="UP000676169"/>
    </source>
</evidence>
<dbReference type="GO" id="GO:0005886">
    <property type="term" value="C:plasma membrane"/>
    <property type="evidence" value="ECO:0007669"/>
    <property type="project" value="UniProtKB-SubCell"/>
</dbReference>
<dbReference type="InterPro" id="IPR005171">
    <property type="entry name" value="Cyt_c_oxidase_su4_prok"/>
</dbReference>
<dbReference type="EMBL" id="CP073100">
    <property type="protein sequence ID" value="QUE49857.1"/>
    <property type="molecule type" value="Genomic_DNA"/>
</dbReference>
<sequence>MADSPEDIKKKTKTYLLVGGVLFIGTVLTYLVATQEFLDFGKHGFDRDDCLIGFAIASVKATLVAAIFMHLNHEKKAVYWIFFGSFITAASLAGLTALAYFSPIHDKFFPGAKPGYEGQAE</sequence>
<reference evidence="7" key="1">
    <citation type="submission" date="2021-04" db="EMBL/GenBank/DDBJ databases">
        <title>Luteolibacter sp. 32A isolated from the skin of an Anderson's salamander (Ambystoma andersonii).</title>
        <authorList>
            <person name="Spergser J."/>
            <person name="Busse H.-J."/>
        </authorList>
    </citation>
    <scope>NUCLEOTIDE SEQUENCE</scope>
    <source>
        <strain evidence="7">32A</strain>
    </source>
</reference>
<accession>A0A975G5T0</accession>
<name>A0A975G5T0_9BACT</name>
<dbReference type="RefSeq" id="WP_211629946.1">
    <property type="nucleotide sequence ID" value="NZ_CP073100.1"/>
</dbReference>
<keyword evidence="2" id="KW-1003">Cell membrane</keyword>
<feature type="transmembrane region" description="Helical" evidence="6">
    <location>
        <begin position="12"/>
        <end position="31"/>
    </location>
</feature>
<gene>
    <name evidence="7" type="ORF">KBB96_13365</name>
</gene>
<dbReference type="KEGG" id="lamb:KBB96_13365"/>
<evidence type="ECO:0000256" key="3">
    <source>
        <dbReference type="ARBA" id="ARBA00022692"/>
    </source>
</evidence>
<keyword evidence="3 6" id="KW-0812">Transmembrane</keyword>